<reference evidence="1" key="1">
    <citation type="submission" date="2014-11" db="EMBL/GenBank/DDBJ databases">
        <authorList>
            <person name="Amaro Gonzalez C."/>
        </authorList>
    </citation>
    <scope>NUCLEOTIDE SEQUENCE</scope>
</reference>
<proteinExistence type="predicted"/>
<dbReference type="AlphaFoldDB" id="A0A0E9RYQ4"/>
<name>A0A0E9RYQ4_ANGAN</name>
<sequence length="25" mass="2948">MDICLFFQQKNLFACALQGVERNCR</sequence>
<accession>A0A0E9RYQ4</accession>
<protein>
    <submittedName>
        <fullName evidence="1">Uncharacterized protein</fullName>
    </submittedName>
</protein>
<reference evidence="1" key="2">
    <citation type="journal article" date="2015" name="Fish Shellfish Immunol.">
        <title>Early steps in the European eel (Anguilla anguilla)-Vibrio vulnificus interaction in the gills: Role of the RtxA13 toxin.</title>
        <authorList>
            <person name="Callol A."/>
            <person name="Pajuelo D."/>
            <person name="Ebbesson L."/>
            <person name="Teles M."/>
            <person name="MacKenzie S."/>
            <person name="Amaro C."/>
        </authorList>
    </citation>
    <scope>NUCLEOTIDE SEQUENCE</scope>
</reference>
<organism evidence="1">
    <name type="scientific">Anguilla anguilla</name>
    <name type="common">European freshwater eel</name>
    <name type="synonym">Muraena anguilla</name>
    <dbReference type="NCBI Taxonomy" id="7936"/>
    <lineage>
        <taxon>Eukaryota</taxon>
        <taxon>Metazoa</taxon>
        <taxon>Chordata</taxon>
        <taxon>Craniata</taxon>
        <taxon>Vertebrata</taxon>
        <taxon>Euteleostomi</taxon>
        <taxon>Actinopterygii</taxon>
        <taxon>Neopterygii</taxon>
        <taxon>Teleostei</taxon>
        <taxon>Anguilliformes</taxon>
        <taxon>Anguillidae</taxon>
        <taxon>Anguilla</taxon>
    </lineage>
</organism>
<evidence type="ECO:0000313" key="1">
    <source>
        <dbReference type="EMBL" id="JAH34027.1"/>
    </source>
</evidence>
<dbReference type="EMBL" id="GBXM01074550">
    <property type="protein sequence ID" value="JAH34027.1"/>
    <property type="molecule type" value="Transcribed_RNA"/>
</dbReference>